<evidence type="ECO:0000256" key="1">
    <source>
        <dbReference type="SAM" id="MobiDB-lite"/>
    </source>
</evidence>
<protein>
    <submittedName>
        <fullName evidence="2">Uncharacterized protein</fullName>
    </submittedName>
</protein>
<feature type="region of interest" description="Disordered" evidence="1">
    <location>
        <begin position="50"/>
        <end position="79"/>
    </location>
</feature>
<sequence>MKSLVIESFSRAKDPIQVSMKSSTSWLISIGSTPSAPMIGVILGRSLPGSKEPLQTSNGPFTSARAKRPKKAIHGTPQEDWVEHEKLKSKIPIQQDKGKCNILEVAIQILTFDHLVFKIQSL</sequence>
<proteinExistence type="predicted"/>
<name>A0A2P5X4C8_GOSBA</name>
<gene>
    <name evidence="2" type="ORF">GOBAR_AA22479</name>
</gene>
<dbReference type="AlphaFoldDB" id="A0A2P5X4C8"/>
<evidence type="ECO:0000313" key="3">
    <source>
        <dbReference type="Proteomes" id="UP000239757"/>
    </source>
</evidence>
<dbReference type="EMBL" id="KZ665694">
    <property type="protein sequence ID" value="PPR98190.1"/>
    <property type="molecule type" value="Genomic_DNA"/>
</dbReference>
<organism evidence="2 3">
    <name type="scientific">Gossypium barbadense</name>
    <name type="common">Sea Island cotton</name>
    <name type="synonym">Hibiscus barbadensis</name>
    <dbReference type="NCBI Taxonomy" id="3634"/>
    <lineage>
        <taxon>Eukaryota</taxon>
        <taxon>Viridiplantae</taxon>
        <taxon>Streptophyta</taxon>
        <taxon>Embryophyta</taxon>
        <taxon>Tracheophyta</taxon>
        <taxon>Spermatophyta</taxon>
        <taxon>Magnoliopsida</taxon>
        <taxon>eudicotyledons</taxon>
        <taxon>Gunneridae</taxon>
        <taxon>Pentapetalae</taxon>
        <taxon>rosids</taxon>
        <taxon>malvids</taxon>
        <taxon>Malvales</taxon>
        <taxon>Malvaceae</taxon>
        <taxon>Malvoideae</taxon>
        <taxon>Gossypium</taxon>
    </lineage>
</organism>
<evidence type="ECO:0000313" key="2">
    <source>
        <dbReference type="EMBL" id="PPR98190.1"/>
    </source>
</evidence>
<dbReference type="Proteomes" id="UP000239757">
    <property type="component" value="Unassembled WGS sequence"/>
</dbReference>
<reference evidence="2 3" key="1">
    <citation type="submission" date="2015-01" db="EMBL/GenBank/DDBJ databases">
        <title>Genome of allotetraploid Gossypium barbadense reveals genomic plasticity and fiber elongation in cotton evolution.</title>
        <authorList>
            <person name="Chen X."/>
            <person name="Liu X."/>
            <person name="Zhao B."/>
            <person name="Zheng H."/>
            <person name="Hu Y."/>
            <person name="Lu G."/>
            <person name="Yang C."/>
            <person name="Chen J."/>
            <person name="Shan C."/>
            <person name="Zhang L."/>
            <person name="Zhou Y."/>
            <person name="Wang L."/>
            <person name="Guo W."/>
            <person name="Bai Y."/>
            <person name="Ruan J."/>
            <person name="Shangguan X."/>
            <person name="Mao Y."/>
            <person name="Jiang J."/>
            <person name="Zhu Y."/>
            <person name="Lei J."/>
            <person name="Kang H."/>
            <person name="Chen S."/>
            <person name="He X."/>
            <person name="Wang R."/>
            <person name="Wang Y."/>
            <person name="Chen J."/>
            <person name="Wang L."/>
            <person name="Yu S."/>
            <person name="Wang B."/>
            <person name="Wei J."/>
            <person name="Song S."/>
            <person name="Lu X."/>
            <person name="Gao Z."/>
            <person name="Gu W."/>
            <person name="Deng X."/>
            <person name="Ma D."/>
            <person name="Wang S."/>
            <person name="Liang W."/>
            <person name="Fang L."/>
            <person name="Cai C."/>
            <person name="Zhu X."/>
            <person name="Zhou B."/>
            <person name="Zhang Y."/>
            <person name="Chen Z."/>
            <person name="Xu S."/>
            <person name="Zhu R."/>
            <person name="Wang S."/>
            <person name="Zhang T."/>
            <person name="Zhao G."/>
        </authorList>
    </citation>
    <scope>NUCLEOTIDE SEQUENCE [LARGE SCALE GENOMIC DNA]</scope>
    <source>
        <strain evidence="3">cv. Xinhai21</strain>
        <tissue evidence="2">Leaf</tissue>
    </source>
</reference>
<accession>A0A2P5X4C8</accession>